<reference evidence="1 2" key="1">
    <citation type="submission" date="2019-05" db="EMBL/GenBank/DDBJ databases">
        <title>Emergence of the Ug99 lineage of the wheat stem rust pathogen through somatic hybridization.</title>
        <authorList>
            <person name="Li F."/>
            <person name="Upadhyaya N.M."/>
            <person name="Sperschneider J."/>
            <person name="Matny O."/>
            <person name="Nguyen-Phuc H."/>
            <person name="Mago R."/>
            <person name="Raley C."/>
            <person name="Miller M.E."/>
            <person name="Silverstein K.A.T."/>
            <person name="Henningsen E."/>
            <person name="Hirsch C.D."/>
            <person name="Visser B."/>
            <person name="Pretorius Z.A."/>
            <person name="Steffenson B.J."/>
            <person name="Schwessinger B."/>
            <person name="Dodds P.N."/>
            <person name="Figueroa M."/>
        </authorList>
    </citation>
    <scope>NUCLEOTIDE SEQUENCE [LARGE SCALE GENOMIC DNA]</scope>
    <source>
        <strain evidence="1">21-0</strain>
    </source>
</reference>
<gene>
    <name evidence="1" type="ORF">PGT21_004135</name>
</gene>
<sequence>MLINKFLVFSQLLHYYSVSTHPISSSKNLVRRAEDLLEVSHCKHPQNEEDIEHSYEFENTEELHSSKKCEDSKLASDLQGTAKDNGPHSIQALDMNISHKYIPKSNEDLAKFNNIMKERLDKDIFIQSLKNFLKTLTQSEKEVLLKVAQSFHQETPNMINTSEEFEKNKFGSFGKNLDFQNLDMWVTKFVNKSTANKNGRILTSNEKYDNFDCQKKIDILKAGLDNHPENENILKGIKLMELDLKIQNFEKDFNDDFTVDNWDGDEYRLYHNLIQESISHER</sequence>
<dbReference type="EMBL" id="VSWC01000105">
    <property type="protein sequence ID" value="KAA1086579.1"/>
    <property type="molecule type" value="Genomic_DNA"/>
</dbReference>
<evidence type="ECO:0000313" key="1">
    <source>
        <dbReference type="EMBL" id="KAA1086579.1"/>
    </source>
</evidence>
<dbReference type="AlphaFoldDB" id="A0A5B0NFJ7"/>
<accession>A0A5B0NFJ7</accession>
<proteinExistence type="predicted"/>
<comment type="caution">
    <text evidence="1">The sequence shown here is derived from an EMBL/GenBank/DDBJ whole genome shotgun (WGS) entry which is preliminary data.</text>
</comment>
<keyword evidence="2" id="KW-1185">Reference proteome</keyword>
<evidence type="ECO:0000313" key="2">
    <source>
        <dbReference type="Proteomes" id="UP000324748"/>
    </source>
</evidence>
<name>A0A5B0NFJ7_PUCGR</name>
<organism evidence="1 2">
    <name type="scientific">Puccinia graminis f. sp. tritici</name>
    <dbReference type="NCBI Taxonomy" id="56615"/>
    <lineage>
        <taxon>Eukaryota</taxon>
        <taxon>Fungi</taxon>
        <taxon>Dikarya</taxon>
        <taxon>Basidiomycota</taxon>
        <taxon>Pucciniomycotina</taxon>
        <taxon>Pucciniomycetes</taxon>
        <taxon>Pucciniales</taxon>
        <taxon>Pucciniaceae</taxon>
        <taxon>Puccinia</taxon>
    </lineage>
</organism>
<dbReference type="Proteomes" id="UP000324748">
    <property type="component" value="Unassembled WGS sequence"/>
</dbReference>
<protein>
    <submittedName>
        <fullName evidence="1">Uncharacterized protein</fullName>
    </submittedName>
</protein>